<proteinExistence type="predicted"/>
<dbReference type="RefSeq" id="WP_167150037.1">
    <property type="nucleotide sequence ID" value="NZ_JAAMOX010000001.1"/>
</dbReference>
<name>A0A7X5R217_9MICO</name>
<dbReference type="Proteomes" id="UP000541033">
    <property type="component" value="Unassembled WGS sequence"/>
</dbReference>
<keyword evidence="2" id="KW-1185">Reference proteome</keyword>
<accession>A0A7X5R217</accession>
<protein>
    <recommendedName>
        <fullName evidence="3">YbaB/EbfC family DNA-binding protein</fullName>
    </recommendedName>
</protein>
<reference evidence="1 2" key="1">
    <citation type="submission" date="2020-02" db="EMBL/GenBank/DDBJ databases">
        <title>Sequencing the genomes of 1000 actinobacteria strains.</title>
        <authorList>
            <person name="Klenk H.-P."/>
        </authorList>
    </citation>
    <scope>NUCLEOTIDE SEQUENCE [LARGE SCALE GENOMIC DNA]</scope>
    <source>
        <strain evidence="1 2">DSM 27960</strain>
    </source>
</reference>
<dbReference type="AlphaFoldDB" id="A0A7X5R217"/>
<sequence>MTSNIFSSVDRLKAFQRNVARAKIQLQLVADDASEGISGTDEKAIVRFQVDADSRPIRIQLDPAWERCVRWSDLGPTIMEAYNRALHSRAEIWGQALVDVEQAPISRVDLHTHDETQIDSKRRANSLGQRFEELLDVQSELGRYTSRASDLYAASRVFNSSDGCVALQAEGVNISSLEFEENRIKFMSAESIERSVLEVFQNAWSVSQTIQEDLESEFPKIANYKRGQ</sequence>
<evidence type="ECO:0008006" key="3">
    <source>
        <dbReference type="Google" id="ProtNLM"/>
    </source>
</evidence>
<comment type="caution">
    <text evidence="1">The sequence shown here is derived from an EMBL/GenBank/DDBJ whole genome shotgun (WGS) entry which is preliminary data.</text>
</comment>
<evidence type="ECO:0000313" key="2">
    <source>
        <dbReference type="Proteomes" id="UP000541033"/>
    </source>
</evidence>
<evidence type="ECO:0000313" key="1">
    <source>
        <dbReference type="EMBL" id="NIH53987.1"/>
    </source>
</evidence>
<organism evidence="1 2">
    <name type="scientific">Lysinibacter cavernae</name>
    <dbReference type="NCBI Taxonomy" id="1640652"/>
    <lineage>
        <taxon>Bacteria</taxon>
        <taxon>Bacillati</taxon>
        <taxon>Actinomycetota</taxon>
        <taxon>Actinomycetes</taxon>
        <taxon>Micrococcales</taxon>
        <taxon>Microbacteriaceae</taxon>
        <taxon>Lysinibacter</taxon>
    </lineage>
</organism>
<gene>
    <name evidence="1" type="ORF">FHX76_001855</name>
</gene>
<dbReference type="EMBL" id="JAAMOX010000001">
    <property type="protein sequence ID" value="NIH53987.1"/>
    <property type="molecule type" value="Genomic_DNA"/>
</dbReference>